<dbReference type="Gene3D" id="3.30.300.30">
    <property type="match status" value="1"/>
</dbReference>
<gene>
    <name evidence="5" type="ORF">CCM_00621</name>
</gene>
<dbReference type="GO" id="GO:0005737">
    <property type="term" value="C:cytoplasm"/>
    <property type="evidence" value="ECO:0007669"/>
    <property type="project" value="TreeGrafter"/>
</dbReference>
<dbReference type="Gene3D" id="3.40.50.12780">
    <property type="entry name" value="N-terminal domain of ligase-like"/>
    <property type="match status" value="1"/>
</dbReference>
<evidence type="ECO:0000313" key="5">
    <source>
        <dbReference type="EMBL" id="EGX95967.1"/>
    </source>
</evidence>
<keyword evidence="2" id="KW-0597">Phosphoprotein</keyword>
<sequence>MASRQTQKASLWQHWDACLIFGSETQRETCSSITARGAVTLEFAVDESALLAFRQKTPEADLLQLAWCMVVGFYAGSEDVCTAVYADGAERLLRCKLDPQRTATAIISSIEQAPLPNSDGGFDDSDVERATELFDTALFIVQRGSPAKYDGAARPNGPLLVAEVDAGTRSISVYYPTAIVSEKWAQRAASLFARCVEQIIACPDQQLSDLDILPPTEAEQIQQWNDKTFGSYNECIHQVIHKTALDMPEKSAVCSWDGNFTYSELDSVSSRVASRLHQLGVETGANVAFFFSKSKWAVVAMLAILKSGAAGVPLSKDYPHARMHTILELTGAAVLLLGQDLEHELDIIDKKICKLVIDERNFPTAPTAQNEEQPALFVSTSVQSTDAAHIQFTSGSTGQPKGIIVEHGSYLAVRCHEIFGITKESRVLQFASYTFDAILDEVYSTLIAGACICIPSEEDRLNNLAGAITDMQVTWMGITPTLARVIKPEDVPSVKTLCTWGETATTDIITEWADAVDLRNVYGPSETSGTTTVYSWSKGIRDPTILGRAIPETIAWVVRTDNRTRLAPIGAIGELVLQGPTVARGYLNDESRTAASFVDAVSWLPPGSQNQRAYYTGDLVRYRDNGELQFCGRHDNQVKIRGNRVELGEIEYRINHSDSSNVIVSVVEVIRPLYRPTQEHLVAFLSDVSKGASTIAPQLLPSEDGTRTKHAEIAKRLANHLSKHLIPSVYLPVSFIPTAASGKAARKVLRSMAEALSERQLQSYSLDACQKTEEPLRSKRREEAIMISLWADILKLDAHDITSESNFFWLGGNSILAMKLAIAARKRGLEATVAQILNNPSLGQLVNVVSQESQTEPQTSRKLEYEPLSSLSSIFAADFLERVAAPMLAVDASQIEDLALATDYQIENLAWSSLKSRGGTNFHTFDFATGVDGGKLEEAIRALVAYHAILRTVYFVHGRRVYQAALKQLPFDICHWPGVDDAAMATSKLMEIESQQPLDITQALIKFWLLYDSESKAKRLVFRASHLQYDGVTIGRWWKELGLLLSGSSLAPAPSYFNYISFASNHDASAAKEFWSGLLSGSSMTNVFQHDAIPYRHVLDGEVTRMVETRLLQAHAEITIGTIIKAAWSLVLAEMAGSNDVVFGSVIGGRNAPFQGVEHVSGACINNIPVRVRLEPGMTRLELLQAVQTQYFGAIRFENFQFKRIVKECTEWRPWERLSTLVEYENLGEDDEYFPIGDDNTYTANEIRPPADRHDITIFSMPLGEGETFIALDFSKSLVSEETAQRMLDRMIEHATAFYEDINAKVLPANADELGLPTIPMKWPSGQLEEYEIAHYDQIADLEQQNTDDMRRLVQNAWVTELGCAESVVDKLWTENVAFYDIWGNLMASYALMKKFQGHGLIVTMEELLRHANMKSQVALLLCQKQLRV</sequence>
<dbReference type="RefSeq" id="XP_006665844.1">
    <property type="nucleotide sequence ID" value="XM_006665781.1"/>
</dbReference>
<dbReference type="Pfam" id="PF00501">
    <property type="entry name" value="AMP-binding"/>
    <property type="match status" value="1"/>
</dbReference>
<evidence type="ECO:0000259" key="4">
    <source>
        <dbReference type="PROSITE" id="PS50075"/>
    </source>
</evidence>
<dbReference type="InterPro" id="IPR001242">
    <property type="entry name" value="Condensation_dom"/>
</dbReference>
<dbReference type="Gene3D" id="3.30.559.30">
    <property type="entry name" value="Nonribosomal peptide synthetase, condensation domain"/>
    <property type="match status" value="2"/>
</dbReference>
<dbReference type="EMBL" id="JH126399">
    <property type="protein sequence ID" value="EGX95967.1"/>
    <property type="molecule type" value="Genomic_DNA"/>
</dbReference>
<dbReference type="CDD" id="cd05918">
    <property type="entry name" value="A_NRPS_SidN3_like"/>
    <property type="match status" value="1"/>
</dbReference>
<dbReference type="GeneID" id="18162656"/>
<dbReference type="VEuPathDB" id="FungiDB:CCM_00621"/>
<dbReference type="GO" id="GO:0044550">
    <property type="term" value="P:secondary metabolite biosynthetic process"/>
    <property type="evidence" value="ECO:0007669"/>
    <property type="project" value="TreeGrafter"/>
</dbReference>
<dbReference type="HOGENOM" id="CLU_000022_60_3_1"/>
<dbReference type="GO" id="GO:0043041">
    <property type="term" value="P:amino acid activation for nonribosomal peptide biosynthetic process"/>
    <property type="evidence" value="ECO:0007669"/>
    <property type="project" value="TreeGrafter"/>
</dbReference>
<keyword evidence="3" id="KW-0436">Ligase</keyword>
<accession>G3J553</accession>
<dbReference type="InterPro" id="IPR000873">
    <property type="entry name" value="AMP-dep_synth/lig_dom"/>
</dbReference>
<dbReference type="SUPFAM" id="SSF52777">
    <property type="entry name" value="CoA-dependent acyltransferases"/>
    <property type="match status" value="3"/>
</dbReference>
<dbReference type="PANTHER" id="PTHR45527:SF16">
    <property type="entry name" value="NONRIBOSOMAL PEPTIDE SYNTHASE ATNA-RELATED"/>
    <property type="match status" value="1"/>
</dbReference>
<dbReference type="InterPro" id="IPR042099">
    <property type="entry name" value="ANL_N_sf"/>
</dbReference>
<dbReference type="Gene3D" id="3.30.559.10">
    <property type="entry name" value="Chloramphenicol acetyltransferase-like domain"/>
    <property type="match status" value="1"/>
</dbReference>
<dbReference type="STRING" id="983644.G3J553"/>
<evidence type="ECO:0000256" key="2">
    <source>
        <dbReference type="ARBA" id="ARBA00022553"/>
    </source>
</evidence>
<dbReference type="Gene3D" id="1.10.1200.10">
    <property type="entry name" value="ACP-like"/>
    <property type="match status" value="1"/>
</dbReference>
<dbReference type="NCBIfam" id="TIGR01733">
    <property type="entry name" value="AA-adenyl-dom"/>
    <property type="match status" value="1"/>
</dbReference>
<feature type="domain" description="Carrier" evidence="4">
    <location>
        <begin position="777"/>
        <end position="853"/>
    </location>
</feature>
<evidence type="ECO:0000256" key="3">
    <source>
        <dbReference type="ARBA" id="ARBA00022598"/>
    </source>
</evidence>
<dbReference type="OrthoDB" id="4867135at2759"/>
<protein>
    <submittedName>
        <fullName evidence="5">Non-ribosomal peptide synthase, putative</fullName>
    </submittedName>
</protein>
<dbReference type="SUPFAM" id="SSF56801">
    <property type="entry name" value="Acetyl-CoA synthetase-like"/>
    <property type="match status" value="1"/>
</dbReference>
<dbReference type="KEGG" id="cmt:CCM_00621"/>
<dbReference type="PROSITE" id="PS00455">
    <property type="entry name" value="AMP_BINDING"/>
    <property type="match status" value="1"/>
</dbReference>
<dbReference type="InterPro" id="IPR020845">
    <property type="entry name" value="AMP-binding_CS"/>
</dbReference>
<dbReference type="eggNOG" id="KOG1178">
    <property type="taxonomic scope" value="Eukaryota"/>
</dbReference>
<organism evidence="5 6">
    <name type="scientific">Cordyceps militaris (strain CM01)</name>
    <name type="common">Caterpillar fungus</name>
    <dbReference type="NCBI Taxonomy" id="983644"/>
    <lineage>
        <taxon>Eukaryota</taxon>
        <taxon>Fungi</taxon>
        <taxon>Dikarya</taxon>
        <taxon>Ascomycota</taxon>
        <taxon>Pezizomycotina</taxon>
        <taxon>Sordariomycetes</taxon>
        <taxon>Hypocreomycetidae</taxon>
        <taxon>Hypocreales</taxon>
        <taxon>Cordycipitaceae</taxon>
        <taxon>Cordyceps</taxon>
    </lineage>
</organism>
<evidence type="ECO:0000256" key="1">
    <source>
        <dbReference type="ARBA" id="ARBA00022450"/>
    </source>
</evidence>
<name>G3J553_CORMM</name>
<dbReference type="OMA" id="QIENLAW"/>
<evidence type="ECO:0000313" key="6">
    <source>
        <dbReference type="Proteomes" id="UP000001610"/>
    </source>
</evidence>
<dbReference type="InParanoid" id="G3J553"/>
<dbReference type="Pfam" id="PF00668">
    <property type="entry name" value="Condensation"/>
    <property type="match status" value="1"/>
</dbReference>
<dbReference type="Pfam" id="PF00550">
    <property type="entry name" value="PP-binding"/>
    <property type="match status" value="1"/>
</dbReference>
<dbReference type="GO" id="GO:0016874">
    <property type="term" value="F:ligase activity"/>
    <property type="evidence" value="ECO:0007669"/>
    <property type="project" value="UniProtKB-KW"/>
</dbReference>
<dbReference type="SUPFAM" id="SSF47336">
    <property type="entry name" value="ACP-like"/>
    <property type="match status" value="1"/>
</dbReference>
<keyword evidence="6" id="KW-1185">Reference proteome</keyword>
<keyword evidence="1" id="KW-0596">Phosphopantetheine</keyword>
<dbReference type="InterPro" id="IPR045851">
    <property type="entry name" value="AMP-bd_C_sf"/>
</dbReference>
<reference evidence="5 6" key="1">
    <citation type="journal article" date="2011" name="Genome Biol.">
        <title>Genome sequence of the insect pathogenic fungus Cordyceps militaris, a valued traditional Chinese medicine.</title>
        <authorList>
            <person name="Zheng P."/>
            <person name="Xia Y."/>
            <person name="Xiao G."/>
            <person name="Xiong C."/>
            <person name="Hu X."/>
            <person name="Zhang S."/>
            <person name="Zheng H."/>
            <person name="Huang Y."/>
            <person name="Zhou Y."/>
            <person name="Wang S."/>
            <person name="Zhao G.P."/>
            <person name="Liu X."/>
            <person name="St Leger R.J."/>
            <person name="Wang C."/>
        </authorList>
    </citation>
    <scope>NUCLEOTIDE SEQUENCE [LARGE SCALE GENOMIC DNA]</scope>
    <source>
        <strain evidence="5 6">CM01</strain>
    </source>
</reference>
<dbReference type="PANTHER" id="PTHR45527">
    <property type="entry name" value="NONRIBOSOMAL PEPTIDE SYNTHETASE"/>
    <property type="match status" value="1"/>
</dbReference>
<dbReference type="InterPro" id="IPR023213">
    <property type="entry name" value="CAT-like_dom_sf"/>
</dbReference>
<dbReference type="InterPro" id="IPR010071">
    <property type="entry name" value="AA_adenyl_dom"/>
</dbReference>
<dbReference type="Proteomes" id="UP000001610">
    <property type="component" value="Unassembled WGS sequence"/>
</dbReference>
<dbReference type="PROSITE" id="PS50075">
    <property type="entry name" value="CARRIER"/>
    <property type="match status" value="1"/>
</dbReference>
<proteinExistence type="predicted"/>
<dbReference type="InterPro" id="IPR009081">
    <property type="entry name" value="PP-bd_ACP"/>
</dbReference>
<dbReference type="InterPro" id="IPR036736">
    <property type="entry name" value="ACP-like_sf"/>
</dbReference>
<dbReference type="GO" id="GO:0031177">
    <property type="term" value="F:phosphopantetheine binding"/>
    <property type="evidence" value="ECO:0007669"/>
    <property type="project" value="TreeGrafter"/>
</dbReference>